<dbReference type="EMBL" id="JAESVG020000001">
    <property type="protein sequence ID" value="KAG8631524.1"/>
    <property type="molecule type" value="Genomic_DNA"/>
</dbReference>
<protein>
    <submittedName>
        <fullName evidence="2">Uncharacterized protein</fullName>
    </submittedName>
</protein>
<feature type="region of interest" description="Disordered" evidence="1">
    <location>
        <begin position="364"/>
        <end position="460"/>
    </location>
</feature>
<keyword evidence="3" id="KW-1185">Reference proteome</keyword>
<evidence type="ECO:0000313" key="3">
    <source>
        <dbReference type="Proteomes" id="UP000809789"/>
    </source>
</evidence>
<reference evidence="2" key="1">
    <citation type="submission" date="2021-07" db="EMBL/GenBank/DDBJ databases">
        <title>Elsinoe batatas strain:CRI-CJ2 Genome sequencing and assembly.</title>
        <authorList>
            <person name="Huang L."/>
        </authorList>
    </citation>
    <scope>NUCLEOTIDE SEQUENCE</scope>
    <source>
        <strain evidence="2">CRI-CJ2</strain>
    </source>
</reference>
<feature type="compositionally biased region" description="Low complexity" evidence="1">
    <location>
        <begin position="448"/>
        <end position="460"/>
    </location>
</feature>
<dbReference type="Proteomes" id="UP000809789">
    <property type="component" value="Unassembled WGS sequence"/>
</dbReference>
<feature type="compositionally biased region" description="Low complexity" evidence="1">
    <location>
        <begin position="391"/>
        <end position="402"/>
    </location>
</feature>
<evidence type="ECO:0000313" key="2">
    <source>
        <dbReference type="EMBL" id="KAG8631524.1"/>
    </source>
</evidence>
<gene>
    <name evidence="2" type="ORF">KVT40_000664</name>
</gene>
<dbReference type="AlphaFoldDB" id="A0A8K0LAI1"/>
<feature type="region of interest" description="Disordered" evidence="1">
    <location>
        <begin position="19"/>
        <end position="44"/>
    </location>
</feature>
<feature type="compositionally biased region" description="Basic residues" evidence="1">
    <location>
        <begin position="403"/>
        <end position="414"/>
    </location>
</feature>
<feature type="compositionally biased region" description="Low complexity" evidence="1">
    <location>
        <begin position="19"/>
        <end position="37"/>
    </location>
</feature>
<name>A0A8K0LAI1_9PEZI</name>
<evidence type="ECO:0000256" key="1">
    <source>
        <dbReference type="SAM" id="MobiDB-lite"/>
    </source>
</evidence>
<accession>A0A8K0LAI1</accession>
<proteinExistence type="predicted"/>
<dbReference type="OrthoDB" id="10318470at2759"/>
<comment type="caution">
    <text evidence="2">The sequence shown here is derived from an EMBL/GenBank/DDBJ whole genome shotgun (WGS) entry which is preliminary data.</text>
</comment>
<sequence>MITTVSKSAADVLAMVVKSGSKGGKQASSPPAPSTSTGVTKRISDAWNKPTTNIVEGFLTYDHGSGKNYSTAKSHPEHKGYLRWNDCHHGPAWTSLGFSTNRGPVYHRRLDLQPLSDLYGPPPEFEARDFYSGLPANNLLGPESIRFQENMPFHTREFVCKLINVDFDLLPIAFSMFTRYWKYEYVTPNNVDYWEVTHLVYGFKSGPFKTPKYYEHFPLVYDPAHYQRLDGKSTYVLDQSLDSPGLPDGIVFSPTRGHRANPIPRNIFENLSVEAKANWRDDPDALATQGPDTPVEGFLYEQRPGGQLVLSAPKSILKTVTMHGAGKIPGVLTDADGRALWNRSMGIIDTSITRPGITWKAADVEELSDQERPEETKSTPKKPAPEKPATKKGGAKQTPTKKSPAKKTPTKKPAAKSAGVKKTPAKKAAVKKSTPPKSAGKKAAPVQRTNTRTTRSSTKR</sequence>
<feature type="compositionally biased region" description="Basic and acidic residues" evidence="1">
    <location>
        <begin position="369"/>
        <end position="389"/>
    </location>
</feature>
<organism evidence="2 3">
    <name type="scientific">Elsinoe batatas</name>
    <dbReference type="NCBI Taxonomy" id="2601811"/>
    <lineage>
        <taxon>Eukaryota</taxon>
        <taxon>Fungi</taxon>
        <taxon>Dikarya</taxon>
        <taxon>Ascomycota</taxon>
        <taxon>Pezizomycotina</taxon>
        <taxon>Dothideomycetes</taxon>
        <taxon>Dothideomycetidae</taxon>
        <taxon>Myriangiales</taxon>
        <taxon>Elsinoaceae</taxon>
        <taxon>Elsinoe</taxon>
    </lineage>
</organism>